<protein>
    <recommendedName>
        <fullName evidence="4">Cell division protein ZipA</fullName>
    </recommendedName>
</protein>
<dbReference type="KEGG" id="sml:Smlt1677"/>
<feature type="region of interest" description="Disordered" evidence="1">
    <location>
        <begin position="1"/>
        <end position="23"/>
    </location>
</feature>
<accession>B2FK52</accession>
<keyword evidence="3" id="KW-1185">Reference proteome</keyword>
<name>B2FK52_STRMK</name>
<organism evidence="2 3">
    <name type="scientific">Stenotrophomonas maltophilia (strain K279a)</name>
    <dbReference type="NCBI Taxonomy" id="522373"/>
    <lineage>
        <taxon>Bacteria</taxon>
        <taxon>Pseudomonadati</taxon>
        <taxon>Pseudomonadota</taxon>
        <taxon>Gammaproteobacteria</taxon>
        <taxon>Lysobacterales</taxon>
        <taxon>Lysobacteraceae</taxon>
        <taxon>Stenotrophomonas</taxon>
        <taxon>Stenotrophomonas maltophilia group</taxon>
    </lineage>
</organism>
<reference evidence="2 3" key="1">
    <citation type="journal article" date="2008" name="Genome Biol.">
        <title>The complete genome, comparative and functional analysis of Stenotrophomonas maltophilia reveals an organism heavily shielded by drug resistance determinants.</title>
        <authorList>
            <person name="Crossman L.C."/>
            <person name="Gould V.C."/>
            <person name="Dow J.M."/>
            <person name="Vernikos G.S."/>
            <person name="Okazaki A."/>
            <person name="Sebaihia M."/>
            <person name="Saunders D."/>
            <person name="Arrowsmith C."/>
            <person name="Carver T."/>
            <person name="Peters N."/>
            <person name="Adlem E."/>
            <person name="Kerhornou A."/>
            <person name="Lord A."/>
            <person name="Murphy L."/>
            <person name="Seeger K."/>
            <person name="Squares R."/>
            <person name="Rutter S."/>
            <person name="Quail M.A."/>
            <person name="Rajandream M.A."/>
            <person name="Harris D."/>
            <person name="Churcher C."/>
            <person name="Bentley S.D."/>
            <person name="Parkhill J."/>
            <person name="Thomson N.R."/>
            <person name="Avison M.B."/>
        </authorList>
    </citation>
    <scope>NUCLEOTIDE SEQUENCE [LARGE SCALE GENOMIC DNA]</scope>
    <source>
        <strain evidence="2 3">K279a</strain>
    </source>
</reference>
<dbReference type="SUPFAM" id="SSF52540">
    <property type="entry name" value="P-loop containing nucleoside triphosphate hydrolases"/>
    <property type="match status" value="1"/>
</dbReference>
<dbReference type="Gene3D" id="3.40.50.300">
    <property type="entry name" value="P-loop containing nucleotide triphosphate hydrolases"/>
    <property type="match status" value="1"/>
</dbReference>
<dbReference type="eggNOG" id="COG0645">
    <property type="taxonomic scope" value="Bacteria"/>
</dbReference>
<sequence>MQRSPGNWNPPRRSQMQHPPSADGGATLHLLCGKIGAGKSTLSQQLAANPRHVLISEDAWLATLHPGEIHSVADYLQRAATLRSVLTDHLRTLLRAGVSVVLDFPFNTPATRGWAREVFSPVGAAHQLHFLDIADEVCKARLRARNACGEHPFQASDEEFEQITRHFVAPAAEEGFMVMRYTEAGPA</sequence>
<dbReference type="AlphaFoldDB" id="B2FK52"/>
<dbReference type="Proteomes" id="UP000008840">
    <property type="component" value="Chromosome"/>
</dbReference>
<dbReference type="PATRIC" id="fig|522373.3.peg.1603"/>
<dbReference type="InterPro" id="IPR027417">
    <property type="entry name" value="P-loop_NTPase"/>
</dbReference>
<evidence type="ECO:0000313" key="2">
    <source>
        <dbReference type="EMBL" id="CAQ45203.1"/>
    </source>
</evidence>
<dbReference type="EMBL" id="AM743169">
    <property type="protein sequence ID" value="CAQ45203.1"/>
    <property type="molecule type" value="Genomic_DNA"/>
</dbReference>
<evidence type="ECO:0000256" key="1">
    <source>
        <dbReference type="SAM" id="MobiDB-lite"/>
    </source>
</evidence>
<proteinExistence type="predicted"/>
<dbReference type="HOGENOM" id="CLU_105030_3_0_6"/>
<feature type="compositionally biased region" description="Polar residues" evidence="1">
    <location>
        <begin position="1"/>
        <end position="18"/>
    </location>
</feature>
<dbReference type="Pfam" id="PF13671">
    <property type="entry name" value="AAA_33"/>
    <property type="match status" value="1"/>
</dbReference>
<dbReference type="EnsemblBacteria" id="CAQ45203">
    <property type="protein sequence ID" value="CAQ45203"/>
    <property type="gene ID" value="Smlt1677"/>
</dbReference>
<gene>
    <name evidence="2" type="ordered locus">Smlt1677</name>
</gene>
<evidence type="ECO:0008006" key="4">
    <source>
        <dbReference type="Google" id="ProtNLM"/>
    </source>
</evidence>
<evidence type="ECO:0000313" key="3">
    <source>
        <dbReference type="Proteomes" id="UP000008840"/>
    </source>
</evidence>